<evidence type="ECO:0000313" key="3">
    <source>
        <dbReference type="EMBL" id="HIX66611.1"/>
    </source>
</evidence>
<dbReference type="AlphaFoldDB" id="A0A9D2B865"/>
<comment type="caution">
    <text evidence="3">The sequence shown here is derived from an EMBL/GenBank/DDBJ whole genome shotgun (WGS) entry which is preliminary data.</text>
</comment>
<dbReference type="EMBL" id="DXEM01000001">
    <property type="protein sequence ID" value="HIX66611.1"/>
    <property type="molecule type" value="Genomic_DNA"/>
</dbReference>
<sequence>MTKVLKKLSAAGMALILAFSVTACSGGDDSTAKKERSAKEILESNLKKSNDLKDVDMSVNMKYVVDTGTGDEDSEQSMDMSYDTQIADSGNDSMKMAMKAKVGISGVNVDMEAYYTDGYYYTNILNQKAKQAMDLSKIQEQMESSGDIQLPIDNYTDLKAKTDSDGNTVISYALSEDGLNEYILKFYEQLSSLSGSSSSVSSEDLEEIKVSSFTGTRTVNKDDYTVKDSIEYIMESAEGEEGKITVSMDIEYNNPGEKVSVTLPDDLSDYQESTTAGSSSSNLLQ</sequence>
<feature type="region of interest" description="Disordered" evidence="1">
    <location>
        <begin position="255"/>
        <end position="285"/>
    </location>
</feature>
<proteinExistence type="predicted"/>
<name>A0A9D2B865_9FIRM</name>
<feature type="compositionally biased region" description="Polar residues" evidence="1">
    <location>
        <begin position="270"/>
        <end position="285"/>
    </location>
</feature>
<accession>A0A9D2B865</accession>
<reference evidence="3" key="2">
    <citation type="submission" date="2021-04" db="EMBL/GenBank/DDBJ databases">
        <authorList>
            <person name="Gilroy R."/>
        </authorList>
    </citation>
    <scope>NUCLEOTIDE SEQUENCE</scope>
    <source>
        <strain evidence="3">CHK191-13928</strain>
    </source>
</reference>
<evidence type="ECO:0008006" key="5">
    <source>
        <dbReference type="Google" id="ProtNLM"/>
    </source>
</evidence>
<reference evidence="3" key="1">
    <citation type="journal article" date="2021" name="PeerJ">
        <title>Extensive microbial diversity within the chicken gut microbiome revealed by metagenomics and culture.</title>
        <authorList>
            <person name="Gilroy R."/>
            <person name="Ravi A."/>
            <person name="Getino M."/>
            <person name="Pursley I."/>
            <person name="Horton D.L."/>
            <person name="Alikhan N.F."/>
            <person name="Baker D."/>
            <person name="Gharbi K."/>
            <person name="Hall N."/>
            <person name="Watson M."/>
            <person name="Adriaenssens E.M."/>
            <person name="Foster-Nyarko E."/>
            <person name="Jarju S."/>
            <person name="Secka A."/>
            <person name="Antonio M."/>
            <person name="Oren A."/>
            <person name="Chaudhuri R.R."/>
            <person name="La Ragione R."/>
            <person name="Hildebrand F."/>
            <person name="Pallen M.J."/>
        </authorList>
    </citation>
    <scope>NUCLEOTIDE SEQUENCE</scope>
    <source>
        <strain evidence="3">CHK191-13928</strain>
    </source>
</reference>
<gene>
    <name evidence="3" type="ORF">H9735_00630</name>
</gene>
<dbReference type="PROSITE" id="PS51257">
    <property type="entry name" value="PROKAR_LIPOPROTEIN"/>
    <property type="match status" value="1"/>
</dbReference>
<evidence type="ECO:0000256" key="1">
    <source>
        <dbReference type="SAM" id="MobiDB-lite"/>
    </source>
</evidence>
<keyword evidence="2" id="KW-0732">Signal</keyword>
<feature type="chain" id="PRO_5038736346" description="Lipoprotein" evidence="2">
    <location>
        <begin position="24"/>
        <end position="285"/>
    </location>
</feature>
<dbReference type="InterPro" id="IPR046720">
    <property type="entry name" value="DUF6612"/>
</dbReference>
<protein>
    <recommendedName>
        <fullName evidence="5">Lipoprotein</fullName>
    </recommendedName>
</protein>
<feature type="signal peptide" evidence="2">
    <location>
        <begin position="1"/>
        <end position="23"/>
    </location>
</feature>
<dbReference type="Pfam" id="PF20316">
    <property type="entry name" value="DUF6612"/>
    <property type="match status" value="1"/>
</dbReference>
<evidence type="ECO:0000313" key="4">
    <source>
        <dbReference type="Proteomes" id="UP000886721"/>
    </source>
</evidence>
<dbReference type="Proteomes" id="UP000886721">
    <property type="component" value="Unassembled WGS sequence"/>
</dbReference>
<evidence type="ECO:0000256" key="2">
    <source>
        <dbReference type="SAM" id="SignalP"/>
    </source>
</evidence>
<organism evidence="3 4">
    <name type="scientific">Candidatus Anaerostipes excrementavium</name>
    <dbReference type="NCBI Taxonomy" id="2838463"/>
    <lineage>
        <taxon>Bacteria</taxon>
        <taxon>Bacillati</taxon>
        <taxon>Bacillota</taxon>
        <taxon>Clostridia</taxon>
        <taxon>Lachnospirales</taxon>
        <taxon>Lachnospiraceae</taxon>
        <taxon>Anaerostipes</taxon>
    </lineage>
</organism>